<dbReference type="InterPro" id="IPR011989">
    <property type="entry name" value="ARM-like"/>
</dbReference>
<evidence type="ECO:0000313" key="2">
    <source>
        <dbReference type="Proteomes" id="UP000256690"/>
    </source>
</evidence>
<dbReference type="PANTHER" id="PTHR10957">
    <property type="entry name" value="RAP1 GTPASE-GDP DISSOCIATION STIMULATOR 1"/>
    <property type="match status" value="1"/>
</dbReference>
<dbReference type="RefSeq" id="XP_026600077.1">
    <property type="nucleotide sequence ID" value="XM_026750991.1"/>
</dbReference>
<organism evidence="1 2">
    <name type="scientific">Aspergillus mulundensis</name>
    <dbReference type="NCBI Taxonomy" id="1810919"/>
    <lineage>
        <taxon>Eukaryota</taxon>
        <taxon>Fungi</taxon>
        <taxon>Dikarya</taxon>
        <taxon>Ascomycota</taxon>
        <taxon>Pezizomycotina</taxon>
        <taxon>Eurotiomycetes</taxon>
        <taxon>Eurotiomycetidae</taxon>
        <taxon>Eurotiales</taxon>
        <taxon>Aspergillaceae</taxon>
        <taxon>Aspergillus</taxon>
        <taxon>Aspergillus subgen. Nidulantes</taxon>
    </lineage>
</organism>
<dbReference type="STRING" id="1810919.A0A3D8QZA1"/>
<dbReference type="AlphaFoldDB" id="A0A3D8QZA1"/>
<gene>
    <name evidence="1" type="ORF">DSM5745_08975</name>
</gene>
<dbReference type="OrthoDB" id="26149at2759"/>
<sequence length="634" mass="70167">MSSYNNVDIPEAEAWDTEGLDFPSLNEIFPESAPASEPPRTETLPALEQEALLISLENALKKAESEKDIAVFDDLPESLFNLSSQSLLRAAEALANGSRNPSLRHVYGRTGVLKFFLRLISSEEATESNLVLQCLRLIGNSCADTDENRAIVVGYIPAILRYILQPELLQVVIPVLYNLCIDYEPAQSQLAAEKIVYILLTLVRDDAFQGDDALLDYVYELIELAGEQEQGIENSPEGTISLLLDLIKSSDVELAQFCALANCIVAYINKPRFQDICISRRMVPGMLSMLRRSSFFKAESSADTQALTQSQLKINQTLAELSASPRFAELYPLGSALSRTLKSWLSKPEDQLQICACIMLGNLARSDEVCVAMVKELEIHKELIAILNSNARGAALHSALGFLKNLAIPSDNRVLIGEAEIMPAIARLWAYETVPQVQLAATSITRQLVISSAENIRRLLEPVEEKEGQTYLSLLLELFDKTDSTPIKTEIGRIEASLCRTLIPKADAAGGPLLDSLFTHEGMVLPLEAMIKQDQWPVVRSEGWFALALMASTKAGSVAVVDGLQKIDGFSMIEQILSAEEPSDSKTDKVQWRKDRDNIIVLMQELFKNQSHAVSPSWKSTVQELMNTHISKYH</sequence>
<evidence type="ECO:0008006" key="3">
    <source>
        <dbReference type="Google" id="ProtNLM"/>
    </source>
</evidence>
<dbReference type="EMBL" id="PVWQ01000012">
    <property type="protein sequence ID" value="RDW67109.1"/>
    <property type="molecule type" value="Genomic_DNA"/>
</dbReference>
<dbReference type="GO" id="GO:0005085">
    <property type="term" value="F:guanyl-nucleotide exchange factor activity"/>
    <property type="evidence" value="ECO:0007669"/>
    <property type="project" value="InterPro"/>
</dbReference>
<proteinExistence type="predicted"/>
<evidence type="ECO:0000313" key="1">
    <source>
        <dbReference type="EMBL" id="RDW67109.1"/>
    </source>
</evidence>
<dbReference type="SUPFAM" id="SSF48371">
    <property type="entry name" value="ARM repeat"/>
    <property type="match status" value="1"/>
</dbReference>
<dbReference type="GeneID" id="38119345"/>
<accession>A0A3D8QZA1</accession>
<keyword evidence="2" id="KW-1185">Reference proteome</keyword>
<reference evidence="1 2" key="1">
    <citation type="journal article" date="2018" name="IMA Fungus">
        <title>IMA Genome-F 9: Draft genome sequence of Annulohypoxylon stygium, Aspergillus mulundensis, Berkeleyomyces basicola (syn. Thielaviopsis basicola), Ceratocystis smalleyi, two Cercospora beticola strains, Coleophoma cylindrospora, Fusarium fracticaudum, Phialophora cf. hyalina, and Morchella septimelata.</title>
        <authorList>
            <person name="Wingfield B.D."/>
            <person name="Bills G.F."/>
            <person name="Dong Y."/>
            <person name="Huang W."/>
            <person name="Nel W.J."/>
            <person name="Swalarsk-Parry B.S."/>
            <person name="Vaghefi N."/>
            <person name="Wilken P.M."/>
            <person name="An Z."/>
            <person name="de Beer Z.W."/>
            <person name="De Vos L."/>
            <person name="Chen L."/>
            <person name="Duong T.A."/>
            <person name="Gao Y."/>
            <person name="Hammerbacher A."/>
            <person name="Kikkert J.R."/>
            <person name="Li Y."/>
            <person name="Li H."/>
            <person name="Li K."/>
            <person name="Li Q."/>
            <person name="Liu X."/>
            <person name="Ma X."/>
            <person name="Naidoo K."/>
            <person name="Pethybridge S.J."/>
            <person name="Sun J."/>
            <person name="Steenkamp E.T."/>
            <person name="van der Nest M.A."/>
            <person name="van Wyk S."/>
            <person name="Wingfield M.J."/>
            <person name="Xiong C."/>
            <person name="Yue Q."/>
            <person name="Zhang X."/>
        </authorList>
    </citation>
    <scope>NUCLEOTIDE SEQUENCE [LARGE SCALE GENOMIC DNA]</scope>
    <source>
        <strain evidence="1 2">DSM 5745</strain>
    </source>
</reference>
<dbReference type="Gene3D" id="1.25.10.10">
    <property type="entry name" value="Leucine-rich Repeat Variant"/>
    <property type="match status" value="2"/>
</dbReference>
<dbReference type="Proteomes" id="UP000256690">
    <property type="component" value="Unassembled WGS sequence"/>
</dbReference>
<protein>
    <recommendedName>
        <fullName evidence="3">GTP binding protein</fullName>
    </recommendedName>
</protein>
<name>A0A3D8QZA1_9EURO</name>
<comment type="caution">
    <text evidence="1">The sequence shown here is derived from an EMBL/GenBank/DDBJ whole genome shotgun (WGS) entry which is preliminary data.</text>
</comment>
<dbReference type="InterPro" id="IPR040144">
    <property type="entry name" value="RAP1GDS1"/>
</dbReference>
<dbReference type="InterPro" id="IPR016024">
    <property type="entry name" value="ARM-type_fold"/>
</dbReference>